<dbReference type="InterPro" id="IPR036188">
    <property type="entry name" value="FAD/NAD-bd_sf"/>
</dbReference>
<dbReference type="GO" id="GO:0050660">
    <property type="term" value="F:flavin adenine dinucleotide binding"/>
    <property type="evidence" value="ECO:0007669"/>
    <property type="project" value="TreeGrafter"/>
</dbReference>
<dbReference type="FunFam" id="3.30.390.30:FF:000001">
    <property type="entry name" value="Dihydrolipoyl dehydrogenase"/>
    <property type="match status" value="1"/>
</dbReference>
<dbReference type="PANTHER" id="PTHR43014">
    <property type="entry name" value="MERCURIC REDUCTASE"/>
    <property type="match status" value="1"/>
</dbReference>
<evidence type="ECO:0000256" key="1">
    <source>
        <dbReference type="ARBA" id="ARBA00007532"/>
    </source>
</evidence>
<keyword evidence="4" id="KW-0560">Oxidoreductase</keyword>
<reference evidence="10" key="1">
    <citation type="submission" date="2020-06" db="EMBL/GenBank/DDBJ databases">
        <title>Whole Genome Sequence of Bradyrhizobium sp. Strain 1S1.</title>
        <authorList>
            <person name="Bromfield E.S.P."/>
            <person name="Cloutier S."/>
        </authorList>
    </citation>
    <scope>NUCLEOTIDE SEQUENCE [LARGE SCALE GENOMIC DNA]</scope>
    <source>
        <strain evidence="10">1S1</strain>
    </source>
</reference>
<evidence type="ECO:0000256" key="6">
    <source>
        <dbReference type="PIRSR" id="PIRSR000350-3"/>
    </source>
</evidence>
<evidence type="ECO:0000256" key="7">
    <source>
        <dbReference type="PIRSR" id="PIRSR000350-4"/>
    </source>
</evidence>
<dbReference type="Pfam" id="PF07992">
    <property type="entry name" value="Pyr_redox_2"/>
    <property type="match status" value="1"/>
</dbReference>
<evidence type="ECO:0000256" key="5">
    <source>
        <dbReference type="PIRSR" id="PIRSR000350-2"/>
    </source>
</evidence>
<feature type="binding site" evidence="6">
    <location>
        <position position="53"/>
    </location>
    <ligand>
        <name>FAD</name>
        <dbReference type="ChEBI" id="CHEBI:57692"/>
    </ligand>
</feature>
<dbReference type="PRINTS" id="PR00368">
    <property type="entry name" value="FADPNR"/>
</dbReference>
<dbReference type="InterPro" id="IPR016156">
    <property type="entry name" value="FAD/NAD-linked_Rdtase_dimer_sf"/>
</dbReference>
<dbReference type="PANTHER" id="PTHR43014:SF2">
    <property type="entry name" value="MERCURIC REDUCTASE"/>
    <property type="match status" value="1"/>
</dbReference>
<evidence type="ECO:0000259" key="8">
    <source>
        <dbReference type="Pfam" id="PF02852"/>
    </source>
</evidence>
<feature type="binding site" evidence="6">
    <location>
        <position position="116"/>
    </location>
    <ligand>
        <name>FAD</name>
        <dbReference type="ChEBI" id="CHEBI:57692"/>
    </ligand>
</feature>
<evidence type="ECO:0000256" key="4">
    <source>
        <dbReference type="ARBA" id="ARBA00023002"/>
    </source>
</evidence>
<dbReference type="PIRSF" id="PIRSF000350">
    <property type="entry name" value="Mercury_reductase_MerA"/>
    <property type="match status" value="1"/>
</dbReference>
<feature type="active site" description="Proton acceptor" evidence="5">
    <location>
        <position position="446"/>
    </location>
</feature>
<dbReference type="InterPro" id="IPR001100">
    <property type="entry name" value="Pyr_nuc-diS_OxRdtase"/>
</dbReference>
<feature type="binding site" evidence="6">
    <location>
        <begin position="182"/>
        <end position="189"/>
    </location>
    <ligand>
        <name>NAD(+)</name>
        <dbReference type="ChEBI" id="CHEBI:57540"/>
    </ligand>
</feature>
<evidence type="ECO:0000313" key="10">
    <source>
        <dbReference type="EMBL" id="NVI45579.1"/>
    </source>
</evidence>
<dbReference type="Gene3D" id="3.50.50.60">
    <property type="entry name" value="FAD/NAD(P)-binding domain"/>
    <property type="match status" value="2"/>
</dbReference>
<keyword evidence="6" id="KW-0520">NAD</keyword>
<dbReference type="SUPFAM" id="SSF55424">
    <property type="entry name" value="FAD/NAD-linked reductases, dimerisation (C-terminal) domain"/>
    <property type="match status" value="1"/>
</dbReference>
<evidence type="ECO:0000256" key="3">
    <source>
        <dbReference type="ARBA" id="ARBA00022827"/>
    </source>
</evidence>
<comment type="cofactor">
    <cofactor evidence="6">
        <name>FAD</name>
        <dbReference type="ChEBI" id="CHEBI:57692"/>
    </cofactor>
    <text evidence="6">Binds 1 FAD per subunit.</text>
</comment>
<proteinExistence type="inferred from homology"/>
<feature type="disulfide bond" description="Redox-active" evidence="7">
    <location>
        <begin position="44"/>
        <end position="49"/>
    </location>
</feature>
<evidence type="ECO:0000259" key="9">
    <source>
        <dbReference type="Pfam" id="PF07992"/>
    </source>
</evidence>
<dbReference type="Pfam" id="PF02852">
    <property type="entry name" value="Pyr_redox_dim"/>
    <property type="match status" value="1"/>
</dbReference>
<comment type="similarity">
    <text evidence="1">Belongs to the class-I pyridine nucleotide-disulfide oxidoreductase family.</text>
</comment>
<dbReference type="InterPro" id="IPR023753">
    <property type="entry name" value="FAD/NAD-binding_dom"/>
</dbReference>
<accession>A0A973W1M5</accession>
<dbReference type="RefSeq" id="WP_166205063.1">
    <property type="nucleotide sequence ID" value="NZ_CP088285.1"/>
</dbReference>
<feature type="binding site" evidence="6">
    <location>
        <position position="205"/>
    </location>
    <ligand>
        <name>NAD(+)</name>
        <dbReference type="ChEBI" id="CHEBI:57540"/>
    </ligand>
</feature>
<dbReference type="InterPro" id="IPR004099">
    <property type="entry name" value="Pyr_nucl-diS_OxRdtase_dimer"/>
</dbReference>
<feature type="binding site" evidence="6">
    <location>
        <position position="273"/>
    </location>
    <ligand>
        <name>NAD(+)</name>
        <dbReference type="ChEBI" id="CHEBI:57540"/>
    </ligand>
</feature>
<name>A0A973W1M5_9BRAD</name>
<evidence type="ECO:0000256" key="2">
    <source>
        <dbReference type="ARBA" id="ARBA00022630"/>
    </source>
</evidence>
<feature type="domain" description="FAD/NAD(P)-binding" evidence="9">
    <location>
        <begin position="8"/>
        <end position="325"/>
    </location>
</feature>
<gene>
    <name evidence="10" type="ORF">HAP48_021955</name>
</gene>
<organism evidence="10">
    <name type="scientific">Bradyrhizobium septentrionale</name>
    <dbReference type="NCBI Taxonomy" id="1404411"/>
    <lineage>
        <taxon>Bacteria</taxon>
        <taxon>Pseudomonadati</taxon>
        <taxon>Pseudomonadota</taxon>
        <taxon>Alphaproteobacteria</taxon>
        <taxon>Hyphomicrobiales</taxon>
        <taxon>Nitrobacteraceae</taxon>
        <taxon>Bradyrhizobium</taxon>
    </lineage>
</organism>
<dbReference type="GO" id="GO:0003955">
    <property type="term" value="F:NAD(P)H dehydrogenase (quinone) activity"/>
    <property type="evidence" value="ECO:0007669"/>
    <property type="project" value="TreeGrafter"/>
</dbReference>
<dbReference type="AlphaFoldDB" id="A0A973W1M5"/>
<dbReference type="Gene3D" id="3.30.390.30">
    <property type="match status" value="1"/>
</dbReference>
<sequence length="469" mass="49639">MIQAEQFEVLVLGSGAGGKLIAWHMAQSGRRTAVVERRWIGGSCPNIACMPTKNQISSASTAHVARHGARHGTISGAVAVDLALVRRRKREMVERQVAKHLRIYQESGAELIMGSGRFVAPKTLEVKLNDGGTRVLAADKIFLNVGTHAAVPNVPGLEAARPLTHIEALELDYVPKHLIVIGGGYSGLELAQAFRRFGSAVTVVESGPRLMTREDVDVSDEIRRVLGDEGIQILAGAQLLQVGGRSGDTVTLSLRTPSGEQQIDGSDILVAAGRIPNTAGIGLKEAGVELDGRGYVSVNGRLETSAPDVWAVGECAGSPQFTHISEDDFRIIRDNLAGGHRSTGDRLVPYCMFTDPPLARVGLSEGEAKRQGVLARVATLPMDSVLGAQATDQRQGFMKVVVGNNDDRILGFTMIGASAGEVMAAVQTAMLAGLAYSSLADADFAHPTMAEGLSSLFSSVPPRSVPETK</sequence>
<keyword evidence="2" id="KW-0285">Flavoprotein</keyword>
<dbReference type="EMBL" id="JAAOLE020000001">
    <property type="protein sequence ID" value="NVI45579.1"/>
    <property type="molecule type" value="Genomic_DNA"/>
</dbReference>
<feature type="domain" description="Pyridine nucleotide-disulphide oxidoreductase dimerisation" evidence="8">
    <location>
        <begin position="348"/>
        <end position="453"/>
    </location>
</feature>
<dbReference type="SUPFAM" id="SSF51905">
    <property type="entry name" value="FAD/NAD(P)-binding domain"/>
    <property type="match status" value="1"/>
</dbReference>
<protein>
    <submittedName>
        <fullName evidence="10">FAD-dependent oxidoreductase</fullName>
    </submittedName>
</protein>
<dbReference type="PRINTS" id="PR00411">
    <property type="entry name" value="PNDRDTASEI"/>
</dbReference>
<keyword evidence="3 6" id="KW-0274">FAD</keyword>
<comment type="caution">
    <text evidence="10">The sequence shown here is derived from an EMBL/GenBank/DDBJ whole genome shotgun (WGS) entry which is preliminary data.</text>
</comment>
<keyword evidence="6" id="KW-0547">Nucleotide-binding</keyword>